<dbReference type="EMBL" id="CP038145">
    <property type="protein sequence ID" value="QBQ63097.1"/>
    <property type="molecule type" value="Genomic_DNA"/>
</dbReference>
<keyword evidence="2 8" id="KW-1134">Transmembrane beta strand</keyword>
<name>A0A4P7CIJ6_9PAST</name>
<keyword evidence="4 8" id="KW-0732">Signal</keyword>
<keyword evidence="3 8" id="KW-0812">Transmembrane</keyword>
<evidence type="ECO:0000256" key="5">
    <source>
        <dbReference type="ARBA" id="ARBA00022737"/>
    </source>
</evidence>
<dbReference type="FunFam" id="3.10.20.310:FF:000001">
    <property type="entry name" value="Outer membrane protein assembly factor BamA"/>
    <property type="match status" value="1"/>
</dbReference>
<dbReference type="FunFam" id="2.40.160.50:FF:000001">
    <property type="entry name" value="Outer membrane protein assembly factor BamA"/>
    <property type="match status" value="1"/>
</dbReference>
<evidence type="ECO:0000256" key="9">
    <source>
        <dbReference type="NCBIfam" id="TIGR03303"/>
    </source>
</evidence>
<dbReference type="PANTHER" id="PTHR12815">
    <property type="entry name" value="SORTING AND ASSEMBLY MACHINERY SAMM50 PROTEIN FAMILY MEMBER"/>
    <property type="match status" value="1"/>
</dbReference>
<dbReference type="RefSeq" id="WP_162856052.1">
    <property type="nucleotide sequence ID" value="NZ_CP038145.1"/>
</dbReference>
<dbReference type="GO" id="GO:1990063">
    <property type="term" value="C:Bam protein complex"/>
    <property type="evidence" value="ECO:0007669"/>
    <property type="project" value="TreeGrafter"/>
</dbReference>
<reference evidence="11 12" key="1">
    <citation type="submission" date="2019-03" db="EMBL/GenBank/DDBJ databases">
        <authorList>
            <person name="Che Y."/>
            <person name="Zhou L."/>
        </authorList>
    </citation>
    <scope>NUCLEOTIDE SEQUENCE [LARGE SCALE GENOMIC DNA]</scope>
    <source>
        <strain evidence="11 12">AIFJ1607</strain>
    </source>
</reference>
<feature type="domain" description="POTRA" evidence="10">
    <location>
        <begin position="172"/>
        <end position="260"/>
    </location>
</feature>
<proteinExistence type="inferred from homology"/>
<evidence type="ECO:0000256" key="6">
    <source>
        <dbReference type="ARBA" id="ARBA00023136"/>
    </source>
</evidence>
<comment type="subunit">
    <text evidence="8">Part of the Bam complex.</text>
</comment>
<keyword evidence="12" id="KW-1185">Reference proteome</keyword>
<gene>
    <name evidence="8 11" type="primary">bamA</name>
    <name evidence="11" type="ORF">EXH44_02035</name>
</gene>
<dbReference type="NCBIfam" id="TIGR03303">
    <property type="entry name" value="OM_YaeT"/>
    <property type="match status" value="1"/>
</dbReference>
<dbReference type="InterPro" id="IPR039910">
    <property type="entry name" value="D15-like"/>
</dbReference>
<comment type="similarity">
    <text evidence="8">Belongs to the BamA family.</text>
</comment>
<feature type="domain" description="POTRA" evidence="10">
    <location>
        <begin position="89"/>
        <end position="169"/>
    </location>
</feature>
<keyword evidence="6 8" id="KW-0472">Membrane</keyword>
<evidence type="ECO:0000313" key="11">
    <source>
        <dbReference type="EMBL" id="QBQ63097.1"/>
    </source>
</evidence>
<dbReference type="GO" id="GO:0051205">
    <property type="term" value="P:protein insertion into membrane"/>
    <property type="evidence" value="ECO:0007669"/>
    <property type="project" value="UniProtKB-UniRule"/>
</dbReference>
<evidence type="ECO:0000256" key="1">
    <source>
        <dbReference type="ARBA" id="ARBA00004370"/>
    </source>
</evidence>
<feature type="domain" description="POTRA" evidence="10">
    <location>
        <begin position="345"/>
        <end position="419"/>
    </location>
</feature>
<keyword evidence="7 8" id="KW-0998">Cell outer membrane</keyword>
<evidence type="ECO:0000256" key="7">
    <source>
        <dbReference type="ARBA" id="ARBA00023237"/>
    </source>
</evidence>
<dbReference type="Proteomes" id="UP000294444">
    <property type="component" value="Chromosome"/>
</dbReference>
<dbReference type="Gene3D" id="3.10.20.310">
    <property type="entry name" value="membrane protein fhac"/>
    <property type="match status" value="5"/>
</dbReference>
<dbReference type="PANTHER" id="PTHR12815:SF23">
    <property type="entry name" value="OUTER MEMBRANE PROTEIN ASSEMBLY FACTOR BAMA"/>
    <property type="match status" value="1"/>
</dbReference>
<evidence type="ECO:0000256" key="4">
    <source>
        <dbReference type="ARBA" id="ARBA00022729"/>
    </source>
</evidence>
<dbReference type="InterPro" id="IPR010827">
    <property type="entry name" value="BamA/TamA_POTRA"/>
</dbReference>
<protein>
    <recommendedName>
        <fullName evidence="8 9">Outer membrane protein assembly factor BamA</fullName>
    </recommendedName>
</protein>
<dbReference type="Pfam" id="PF01103">
    <property type="entry name" value="Omp85"/>
    <property type="match status" value="1"/>
</dbReference>
<organism evidence="11 12">
    <name type="scientific">Actinobacillus indolicus</name>
    <dbReference type="NCBI Taxonomy" id="51049"/>
    <lineage>
        <taxon>Bacteria</taxon>
        <taxon>Pseudomonadati</taxon>
        <taxon>Pseudomonadota</taxon>
        <taxon>Gammaproteobacteria</taxon>
        <taxon>Pasteurellales</taxon>
        <taxon>Pasteurellaceae</taxon>
        <taxon>Actinobacillus</taxon>
    </lineage>
</organism>
<sequence precursor="true">MKKLLLSTLLVANGVAFAAPFVVKDIRIDGVQPATSAAIIPTLPVKVGQTATDNDVANVVRQLFVQNRFQDVRAVREGNTLVIKVVEYPIINSVDISGNSAIPKDPLEQNLKANLITKGELYDATKLESFKAALIDHYHSIGRYNATIDTIVTKSQEGGVDVKLDIKEGDVAYVKNITFEGNQAFSSKELMKQLDIQPDVSWWNIFASSKFEQQAYNQDFENLRNFYMNRGYAKFNVDASQPVFSDDKKEVNLTYKIHEGDAYNVSDIRIVGNTAKLDKELNEQLKDFKQGDLFRKDELTKYEEGIKQVLGDHGFGSAKVELHPSFDEANKTVRLTFVVDAGQRVYVRKIRFEGNDVTADSTLRREMRQQEGAWLSTSKTQLGKARLERTGFYETVEMDYQNVPNTADQVDVVYKIRERNTGSINFGIGYGTESGISYQAGIKQDNFLGMGSTISLNGTRNDYGTSINLGYTEPYFTKDGVSLGGNIFYEDYDNSKNETVASYKRQTYGVNGTLGFPVDENNSYYLGLGYTHDTIKNALREYNRELYVKSMQFPIDLTSDKYAKIKADDFDFSFGWNYNSLNRGYFPTQGTIANIGGKVTIPGSDNKYYKLSADFRNYLPLNREHKWVISTRASVAYANGFGGKELPFYQTYSAGGIGSLRGFAYGAIGPKAVYLDNNKVFSYVNGDTVGGNAMATASLELIMPTPFISEKYQHNVRTSLFVDAATVWNTKWKESTVIGYSNNDPVTFKDLGLENFKDYKRIRASAGVAFQWNSPVGPLVFSYAKPIKKYKGDEIEQFQFSIGSTF</sequence>
<dbReference type="InterPro" id="IPR023707">
    <property type="entry name" value="OM_assembly_BamA"/>
</dbReference>
<dbReference type="HAMAP" id="MF_01430">
    <property type="entry name" value="OM_assembly_BamA"/>
    <property type="match status" value="1"/>
</dbReference>
<accession>A0A4P7CIJ6</accession>
<comment type="function">
    <text evidence="8">Part of the outer membrane protein assembly complex, which is involved in assembly and insertion of beta-barrel proteins into the outer membrane.</text>
</comment>
<dbReference type="PIRSF" id="PIRSF006076">
    <property type="entry name" value="OM_assembly_OMP85"/>
    <property type="match status" value="1"/>
</dbReference>
<keyword evidence="5 8" id="KW-0677">Repeat</keyword>
<evidence type="ECO:0000256" key="2">
    <source>
        <dbReference type="ARBA" id="ARBA00022452"/>
    </source>
</evidence>
<evidence type="ECO:0000313" key="12">
    <source>
        <dbReference type="Proteomes" id="UP000294444"/>
    </source>
</evidence>
<feature type="domain" description="POTRA" evidence="10">
    <location>
        <begin position="263"/>
        <end position="342"/>
    </location>
</feature>
<dbReference type="PROSITE" id="PS51779">
    <property type="entry name" value="POTRA"/>
    <property type="match status" value="5"/>
</dbReference>
<dbReference type="InterPro" id="IPR000184">
    <property type="entry name" value="Bac_surfAg_D15"/>
</dbReference>
<evidence type="ECO:0000256" key="3">
    <source>
        <dbReference type="ARBA" id="ARBA00022692"/>
    </source>
</evidence>
<dbReference type="GO" id="GO:0043165">
    <property type="term" value="P:Gram-negative-bacterium-type cell outer membrane assembly"/>
    <property type="evidence" value="ECO:0007669"/>
    <property type="project" value="UniProtKB-UniRule"/>
</dbReference>
<feature type="chain" id="PRO_5021049127" description="Outer membrane protein assembly factor BamA" evidence="8">
    <location>
        <begin position="19"/>
        <end position="806"/>
    </location>
</feature>
<feature type="signal peptide" evidence="8">
    <location>
        <begin position="1"/>
        <end position="18"/>
    </location>
</feature>
<evidence type="ECO:0000256" key="8">
    <source>
        <dbReference type="HAMAP-Rule" id="MF_01430"/>
    </source>
</evidence>
<dbReference type="Pfam" id="PF07244">
    <property type="entry name" value="POTRA"/>
    <property type="match status" value="4"/>
</dbReference>
<comment type="subcellular location">
    <subcellularLocation>
        <location evidence="8">Cell outer membrane</location>
    </subcellularLocation>
    <subcellularLocation>
        <location evidence="1">Membrane</location>
    </subcellularLocation>
</comment>
<dbReference type="KEGG" id="aio:EXH44_02035"/>
<feature type="domain" description="POTRA" evidence="10">
    <location>
        <begin position="21"/>
        <end position="88"/>
    </location>
</feature>
<dbReference type="InterPro" id="IPR034746">
    <property type="entry name" value="POTRA"/>
</dbReference>
<dbReference type="AlphaFoldDB" id="A0A4P7CIJ6"/>
<dbReference type="Gene3D" id="2.40.160.50">
    <property type="entry name" value="membrane protein fhac: a member of the omp85/tpsb transporter family"/>
    <property type="match status" value="1"/>
</dbReference>
<evidence type="ECO:0000259" key="10">
    <source>
        <dbReference type="PROSITE" id="PS51779"/>
    </source>
</evidence>